<dbReference type="InterPro" id="IPR055457">
    <property type="entry name" value="OST48_N"/>
</dbReference>
<comment type="subunit">
    <text evidence="1">Component of the oligosaccharyltransferase (OST) complex.</text>
</comment>
<keyword evidence="1" id="KW-0256">Endoplasmic reticulum</keyword>
<dbReference type="Pfam" id="PF03345">
    <property type="entry name" value="OST48_N"/>
    <property type="match status" value="1"/>
</dbReference>
<dbReference type="PANTHER" id="PTHR10830:SF0">
    <property type="entry name" value="DOLICHYL-DIPHOSPHOOLIGOSACCHARIDE--PROTEIN GLYCOSYLTRANSFERASE 48 KDA SUBUNIT"/>
    <property type="match status" value="1"/>
</dbReference>
<sequence>MPLSFGAGFCALIEREEGYLDAAPVLFKGIGHTLNAANSLVLEVLSASPSAYSSNPESKMSSPPLLTGSVISLVSVAQGRNNARVLISGSLDLFSNQFFQSEVQKARSTTKEMVHQKNRYSHLESRLEKVIYNFSWIVVAYASRENLLKSTVMYFVEEIKRLELEQDTLFKGLSDKGCVCKVSIDRGKCIAFMESNLGSRPVDLIERGKVTITHKLNSVRPPAEG</sequence>
<dbReference type="GO" id="GO:0018279">
    <property type="term" value="P:protein N-linked glycosylation via asparagine"/>
    <property type="evidence" value="ECO:0007669"/>
    <property type="project" value="UniProtKB-UniRule"/>
</dbReference>
<dbReference type="UniPathway" id="UPA00378"/>
<comment type="similarity">
    <text evidence="1">Belongs to the DDOST 48 kDa subunit family.</text>
</comment>
<comment type="function">
    <text evidence="1">Subunit of the oligosaccharyl transferase (OST) complex that catalyzes the initial transfer of a defined glycan (Glc(3)Man(9)GlcNAc(2) in eukaryotes) from the lipid carrier dolichol-pyrophosphate to an asparagine residue within an Asn-X-Ser/Thr consensus motif in nascent polypeptide chains, the first step in protein N-glycosylation. N-glycosylation occurs cotranslationally and the complex associates with the Sec61 complex at the channel-forming translocon complex that mediates protein translocation across the endoplasmic reticulum (ER).</text>
</comment>
<dbReference type="OrthoDB" id="1735076at2759"/>
<comment type="caution">
    <text evidence="3">The sequence shown here is derived from an EMBL/GenBank/DDBJ whole genome shotgun (WGS) entry which is preliminary data.</text>
</comment>
<protein>
    <recommendedName>
        <fullName evidence="1">Dolichyl-diphosphooligosaccharide--protein glycosyltransferase 48 kDa subunit</fullName>
        <shortName evidence="1">Oligosaccharyl transferase 48 kDa subunit</shortName>
    </recommendedName>
</protein>
<dbReference type="Proteomes" id="UP000541444">
    <property type="component" value="Unassembled WGS sequence"/>
</dbReference>
<comment type="pathway">
    <text evidence="1">Protein modification; protein glycosylation.</text>
</comment>
<dbReference type="AlphaFoldDB" id="A0A7J7LC83"/>
<keyword evidence="4" id="KW-1185">Reference proteome</keyword>
<proteinExistence type="inferred from homology"/>
<evidence type="ECO:0000313" key="4">
    <source>
        <dbReference type="Proteomes" id="UP000541444"/>
    </source>
</evidence>
<reference evidence="3 4" key="1">
    <citation type="journal article" date="2020" name="IScience">
        <title>Genome Sequencing of the Endangered Kingdonia uniflora (Circaeasteraceae, Ranunculales) Reveals Potential Mechanisms of Evolutionary Specialization.</title>
        <authorList>
            <person name="Sun Y."/>
            <person name="Deng T."/>
            <person name="Zhang A."/>
            <person name="Moore M.J."/>
            <person name="Landis J.B."/>
            <person name="Lin N."/>
            <person name="Zhang H."/>
            <person name="Zhang X."/>
            <person name="Huang J."/>
            <person name="Zhang X."/>
            <person name="Sun H."/>
            <person name="Wang H."/>
        </authorList>
    </citation>
    <scope>NUCLEOTIDE SEQUENCE [LARGE SCALE GENOMIC DNA]</scope>
    <source>
        <strain evidence="3">TB1705</strain>
        <tissue evidence="3">Leaf</tissue>
    </source>
</reference>
<dbReference type="GO" id="GO:0008250">
    <property type="term" value="C:oligosaccharyltransferase complex"/>
    <property type="evidence" value="ECO:0007669"/>
    <property type="project" value="TreeGrafter"/>
</dbReference>
<dbReference type="PANTHER" id="PTHR10830">
    <property type="entry name" value="DOLICHYL-DIPHOSPHOOLIGOSACCHARIDE--PROTEIN GLYCOSYLTRANSFERASE 48 KDA SUBUNIT"/>
    <property type="match status" value="1"/>
</dbReference>
<evidence type="ECO:0000256" key="1">
    <source>
        <dbReference type="RuleBase" id="RU361142"/>
    </source>
</evidence>
<name>A0A7J7LC83_9MAGN</name>
<organism evidence="3 4">
    <name type="scientific">Kingdonia uniflora</name>
    <dbReference type="NCBI Taxonomy" id="39325"/>
    <lineage>
        <taxon>Eukaryota</taxon>
        <taxon>Viridiplantae</taxon>
        <taxon>Streptophyta</taxon>
        <taxon>Embryophyta</taxon>
        <taxon>Tracheophyta</taxon>
        <taxon>Spermatophyta</taxon>
        <taxon>Magnoliopsida</taxon>
        <taxon>Ranunculales</taxon>
        <taxon>Circaeasteraceae</taxon>
        <taxon>Kingdonia</taxon>
    </lineage>
</organism>
<feature type="domain" description="OST48 N-terminal" evidence="2">
    <location>
        <begin position="22"/>
        <end position="111"/>
    </location>
</feature>
<dbReference type="EMBL" id="JACGCM010002394">
    <property type="protein sequence ID" value="KAF6140225.1"/>
    <property type="molecule type" value="Genomic_DNA"/>
</dbReference>
<evidence type="ECO:0000259" key="2">
    <source>
        <dbReference type="Pfam" id="PF03345"/>
    </source>
</evidence>
<dbReference type="InterPro" id="IPR005013">
    <property type="entry name" value="DDOST_48_kDa_subunit"/>
</dbReference>
<comment type="subcellular location">
    <subcellularLocation>
        <location evidence="1">Endoplasmic reticulum membrane</location>
        <topology evidence="1">Single-pass type I membrane protein</topology>
    </subcellularLocation>
</comment>
<gene>
    <name evidence="3" type="ORF">GIB67_000273</name>
</gene>
<accession>A0A7J7LC83</accession>
<evidence type="ECO:0000313" key="3">
    <source>
        <dbReference type="EMBL" id="KAF6140225.1"/>
    </source>
</evidence>